<name>A0ABW6B2U5_9SPHI</name>
<evidence type="ECO:0008006" key="5">
    <source>
        <dbReference type="Google" id="ProtNLM"/>
    </source>
</evidence>
<organism evidence="3 4">
    <name type="scientific">Olivibacter jilunii</name>
    <dbReference type="NCBI Taxonomy" id="985016"/>
    <lineage>
        <taxon>Bacteria</taxon>
        <taxon>Pseudomonadati</taxon>
        <taxon>Bacteroidota</taxon>
        <taxon>Sphingobacteriia</taxon>
        <taxon>Sphingobacteriales</taxon>
        <taxon>Sphingobacteriaceae</taxon>
        <taxon>Olivibacter</taxon>
    </lineage>
</organism>
<feature type="region of interest" description="Disordered" evidence="1">
    <location>
        <begin position="26"/>
        <end position="70"/>
    </location>
</feature>
<evidence type="ECO:0000313" key="3">
    <source>
        <dbReference type="EMBL" id="MFD2962689.1"/>
    </source>
</evidence>
<keyword evidence="2" id="KW-0732">Signal</keyword>
<feature type="compositionally biased region" description="Polar residues" evidence="1">
    <location>
        <begin position="42"/>
        <end position="53"/>
    </location>
</feature>
<proteinExistence type="predicted"/>
<comment type="caution">
    <text evidence="3">The sequence shown here is derived from an EMBL/GenBank/DDBJ whole genome shotgun (WGS) entry which is preliminary data.</text>
</comment>
<keyword evidence="4" id="KW-1185">Reference proteome</keyword>
<protein>
    <recommendedName>
        <fullName evidence="5">Lipoprotein</fullName>
    </recommendedName>
</protein>
<dbReference type="PROSITE" id="PS51257">
    <property type="entry name" value="PROKAR_LIPOPROTEIN"/>
    <property type="match status" value="1"/>
</dbReference>
<gene>
    <name evidence="3" type="ORF">ACFS6J_12885</name>
</gene>
<feature type="signal peptide" evidence="2">
    <location>
        <begin position="1"/>
        <end position="26"/>
    </location>
</feature>
<evidence type="ECO:0000256" key="2">
    <source>
        <dbReference type="SAM" id="SignalP"/>
    </source>
</evidence>
<accession>A0ABW6B2U5</accession>
<evidence type="ECO:0000313" key="4">
    <source>
        <dbReference type="Proteomes" id="UP001597560"/>
    </source>
</evidence>
<dbReference type="Proteomes" id="UP001597560">
    <property type="component" value="Unassembled WGS sequence"/>
</dbReference>
<reference evidence="4" key="1">
    <citation type="journal article" date="2019" name="Int. J. Syst. Evol. Microbiol.">
        <title>The Global Catalogue of Microorganisms (GCM) 10K type strain sequencing project: providing services to taxonomists for standard genome sequencing and annotation.</title>
        <authorList>
            <consortium name="The Broad Institute Genomics Platform"/>
            <consortium name="The Broad Institute Genome Sequencing Center for Infectious Disease"/>
            <person name="Wu L."/>
            <person name="Ma J."/>
        </authorList>
    </citation>
    <scope>NUCLEOTIDE SEQUENCE [LARGE SCALE GENOMIC DNA]</scope>
    <source>
        <strain evidence="4">KCTC 23098</strain>
    </source>
</reference>
<dbReference type="EMBL" id="JBHUPA010000007">
    <property type="protein sequence ID" value="MFD2962689.1"/>
    <property type="molecule type" value="Genomic_DNA"/>
</dbReference>
<feature type="chain" id="PRO_5045891138" description="Lipoprotein" evidence="2">
    <location>
        <begin position="27"/>
        <end position="70"/>
    </location>
</feature>
<evidence type="ECO:0000256" key="1">
    <source>
        <dbReference type="SAM" id="MobiDB-lite"/>
    </source>
</evidence>
<sequence>MKNLKKLFATLSACLFLSIIGCGQNGQENETEGDSYRDTVEAPTTNDNNMRNDQPTDELTTKDSLSTDSI</sequence>
<dbReference type="RefSeq" id="WP_377610931.1">
    <property type="nucleotide sequence ID" value="NZ_JBHUPA010000007.1"/>
</dbReference>